<feature type="compositionally biased region" description="Basic and acidic residues" evidence="1">
    <location>
        <begin position="1"/>
        <end position="10"/>
    </location>
</feature>
<proteinExistence type="predicted"/>
<evidence type="ECO:0000313" key="2">
    <source>
        <dbReference type="EMBL" id="MEG3615845.1"/>
    </source>
</evidence>
<sequence length="96" mass="9737">MNPAHQHVDPAARAAPGPPAPAGTARVNGEPYDLGPTGELPVTELVTRLVPGHVVDGVARGVAVAVDDVVVPHGTWRTAVVRAGDRVEIVTAVQGG</sequence>
<dbReference type="SUPFAM" id="SSF54285">
    <property type="entry name" value="MoaD/ThiS"/>
    <property type="match status" value="1"/>
</dbReference>
<dbReference type="EMBL" id="JBAGLP010000118">
    <property type="protein sequence ID" value="MEG3615845.1"/>
    <property type="molecule type" value="Genomic_DNA"/>
</dbReference>
<dbReference type="NCBIfam" id="TIGR01683">
    <property type="entry name" value="thiS"/>
    <property type="match status" value="1"/>
</dbReference>
<evidence type="ECO:0000313" key="3">
    <source>
        <dbReference type="Proteomes" id="UP001310387"/>
    </source>
</evidence>
<name>A0ABU7Z996_9MICO</name>
<dbReference type="InterPro" id="IPR016155">
    <property type="entry name" value="Mopterin_synth/thiamin_S_b"/>
</dbReference>
<keyword evidence="3" id="KW-1185">Reference proteome</keyword>
<dbReference type="RefSeq" id="WP_332902439.1">
    <property type="nucleotide sequence ID" value="NZ_JBAGLP010000118.1"/>
</dbReference>
<gene>
    <name evidence="2" type="primary">thiS</name>
    <name evidence="2" type="ORF">V5O49_11980</name>
</gene>
<comment type="caution">
    <text evidence="2">The sequence shown here is derived from an EMBL/GenBank/DDBJ whole genome shotgun (WGS) entry which is preliminary data.</text>
</comment>
<protein>
    <submittedName>
        <fullName evidence="2">Sulfur carrier protein ThiS</fullName>
    </submittedName>
</protein>
<dbReference type="Proteomes" id="UP001310387">
    <property type="component" value="Unassembled WGS sequence"/>
</dbReference>
<reference evidence="2" key="2">
    <citation type="submission" date="2024-02" db="EMBL/GenBank/DDBJ databases">
        <authorList>
            <person name="Prathaban M."/>
            <person name="Mythili R."/>
            <person name="Sharmila Devi N."/>
            <person name="Sobanaa M."/>
            <person name="Prathiviraj R."/>
            <person name="Selvin J."/>
        </authorList>
    </citation>
    <scope>NUCLEOTIDE SEQUENCE</scope>
    <source>
        <strain evidence="2">MP1014</strain>
    </source>
</reference>
<dbReference type="Gene3D" id="3.10.20.30">
    <property type="match status" value="1"/>
</dbReference>
<feature type="region of interest" description="Disordered" evidence="1">
    <location>
        <begin position="1"/>
        <end position="38"/>
    </location>
</feature>
<dbReference type="InterPro" id="IPR012675">
    <property type="entry name" value="Beta-grasp_dom_sf"/>
</dbReference>
<dbReference type="InterPro" id="IPR010035">
    <property type="entry name" value="Thi_S"/>
</dbReference>
<dbReference type="InterPro" id="IPR003749">
    <property type="entry name" value="ThiS/MoaD-like"/>
</dbReference>
<accession>A0ABU7Z996</accession>
<dbReference type="Pfam" id="PF02597">
    <property type="entry name" value="ThiS"/>
    <property type="match status" value="1"/>
</dbReference>
<organism evidence="2 3">
    <name type="scientific">Isoptericola haloaureus</name>
    <dbReference type="NCBI Taxonomy" id="1542902"/>
    <lineage>
        <taxon>Bacteria</taxon>
        <taxon>Bacillati</taxon>
        <taxon>Actinomycetota</taxon>
        <taxon>Actinomycetes</taxon>
        <taxon>Micrococcales</taxon>
        <taxon>Promicromonosporaceae</taxon>
        <taxon>Isoptericola</taxon>
    </lineage>
</organism>
<reference evidence="2" key="1">
    <citation type="journal article" date="2024" name="Antonie Van Leeuwenhoek">
        <title>Isoptericola haloaureus sp. nov., a dimorphic actinobacterium isolated from mangrove sediments of southeast India, implicating biosaline agricultural significance through nitrogen fixation and salt tolerance genes.</title>
        <authorList>
            <person name="Prathaban M."/>
            <person name="Prathiviraj R."/>
            <person name="Ravichandran M."/>
            <person name="Natarajan S.D."/>
            <person name="Sobanaa M."/>
            <person name="Hari Krishna Kumar S."/>
            <person name="Chandrasekar V."/>
            <person name="Selvin J."/>
        </authorList>
    </citation>
    <scope>NUCLEOTIDE SEQUENCE</scope>
    <source>
        <strain evidence="2">MP1014</strain>
    </source>
</reference>
<evidence type="ECO:0000256" key="1">
    <source>
        <dbReference type="SAM" id="MobiDB-lite"/>
    </source>
</evidence>